<sequence>MRHPLPSVFENIHYVLVNKPPGLKCDYSQKTIAKGLINNELVPILIKSYPNLKPIHRLDSRVTGGIIYALNKYSSQMFSRNLQKGGSSGFIFKRRYIGIIPKITNLPNNDSIIYSNETKTKGYIKTQDPNNSFSTTKFIIPDTTINQDLQLIILQLETGKKHQIRKHLSQCLGLPLVNDIIYGSDITKADYRNQIALHSSFVMTKIGKEINNHYIPVLDGVDIWKGFINDQGRFNKEVEDILINFDERLVE</sequence>
<comment type="function">
    <text evidence="6">Pseudouridylate synthase responsible for the pseudouridine-2819 formation in mitochondrial 21S rRNA. May modulate the efficiency or the fidelity of the mitochondrial translation machinery.</text>
</comment>
<comment type="caution">
    <text evidence="13">The sequence shown here is derived from an EMBL/GenBank/DDBJ whole genome shotgun (WGS) entry which is preliminary data.</text>
</comment>
<dbReference type="Proteomes" id="UP000009328">
    <property type="component" value="Unassembled WGS sequence"/>
</dbReference>
<dbReference type="Gene3D" id="3.30.2350.10">
    <property type="entry name" value="Pseudouridine synthase"/>
    <property type="match status" value="1"/>
</dbReference>
<keyword evidence="14" id="KW-1185">Reference proteome</keyword>
<evidence type="ECO:0000256" key="4">
    <source>
        <dbReference type="ARBA" id="ARBA00023235"/>
    </source>
</evidence>
<evidence type="ECO:0000313" key="14">
    <source>
        <dbReference type="Proteomes" id="UP000009328"/>
    </source>
</evidence>
<dbReference type="InterPro" id="IPR050188">
    <property type="entry name" value="RluA_PseudoU_synthase"/>
</dbReference>
<evidence type="ECO:0000256" key="8">
    <source>
        <dbReference type="ARBA" id="ARBA00040626"/>
    </source>
</evidence>
<name>K0KWY6_WICCF</name>
<dbReference type="PANTHER" id="PTHR21600:SF81">
    <property type="entry name" value="21S RRNA PSEUDOURIDINE(2819) SYNTHASE"/>
    <property type="match status" value="1"/>
</dbReference>
<dbReference type="GO" id="GO:0000455">
    <property type="term" value="P:enzyme-directed rRNA pseudouridine synthesis"/>
    <property type="evidence" value="ECO:0007669"/>
    <property type="project" value="TreeGrafter"/>
</dbReference>
<dbReference type="InterPro" id="IPR006145">
    <property type="entry name" value="PsdUridine_synth_RsuA/RluA"/>
</dbReference>
<evidence type="ECO:0000256" key="6">
    <source>
        <dbReference type="ARBA" id="ARBA00037513"/>
    </source>
</evidence>
<dbReference type="STRING" id="1206466.K0KWY6"/>
<comment type="catalytic activity">
    <reaction evidence="5">
        <text>uridine(2819) in 21S rRNA = pseudouridine(2819) in 21S rRNA</text>
        <dbReference type="Rhea" id="RHEA:42556"/>
        <dbReference type="Rhea" id="RHEA-COMP:10113"/>
        <dbReference type="Rhea" id="RHEA-COMP:10114"/>
        <dbReference type="ChEBI" id="CHEBI:65314"/>
        <dbReference type="ChEBI" id="CHEBI:65315"/>
        <dbReference type="EC" id="5.4.99.43"/>
    </reaction>
</comment>
<evidence type="ECO:0000256" key="1">
    <source>
        <dbReference type="ARBA" id="ARBA00004173"/>
    </source>
</evidence>
<evidence type="ECO:0000256" key="3">
    <source>
        <dbReference type="ARBA" id="ARBA00023128"/>
    </source>
</evidence>
<evidence type="ECO:0000256" key="9">
    <source>
        <dbReference type="ARBA" id="ARBA00041561"/>
    </source>
</evidence>
<feature type="domain" description="Pseudouridine synthase RsuA/RluA-like" evidence="12">
    <location>
        <begin position="13"/>
        <end position="170"/>
    </location>
</feature>
<evidence type="ECO:0000256" key="11">
    <source>
        <dbReference type="ARBA" id="ARBA00042700"/>
    </source>
</evidence>
<protein>
    <recommendedName>
        <fullName evidence="8">21S rRNA pseudouridine(2819) synthase</fullName>
        <ecNumber evidence="7">5.4.99.43</ecNumber>
    </recommendedName>
    <alternativeName>
        <fullName evidence="10">Pseudouridine synthase 5</fullName>
    </alternativeName>
    <alternativeName>
        <fullName evidence="9">Pseudouridylate synthase PUS5</fullName>
    </alternativeName>
    <alternativeName>
        <fullName evidence="11">Uracil hydrolyase PUS5</fullName>
    </alternativeName>
</protein>
<dbReference type="GO" id="GO:0003723">
    <property type="term" value="F:RNA binding"/>
    <property type="evidence" value="ECO:0007669"/>
    <property type="project" value="InterPro"/>
</dbReference>
<keyword evidence="4 13" id="KW-0413">Isomerase</keyword>
<comment type="similarity">
    <text evidence="2">Belongs to the pseudouridine synthase RluA family.</text>
</comment>
<dbReference type="SUPFAM" id="SSF55120">
    <property type="entry name" value="Pseudouridine synthase"/>
    <property type="match status" value="1"/>
</dbReference>
<dbReference type="FunCoup" id="K0KWY6">
    <property type="interactions" value="102"/>
</dbReference>
<dbReference type="EMBL" id="CAIF01000203">
    <property type="protein sequence ID" value="CCH45613.1"/>
    <property type="molecule type" value="Genomic_DNA"/>
</dbReference>
<dbReference type="GO" id="GO:0160143">
    <property type="term" value="F:21S rRNA pseudouridine(2819) synthase activity"/>
    <property type="evidence" value="ECO:0007669"/>
    <property type="project" value="UniProtKB-EC"/>
</dbReference>
<dbReference type="InParanoid" id="K0KWY6"/>
<dbReference type="AlphaFoldDB" id="K0KWY6"/>
<evidence type="ECO:0000259" key="12">
    <source>
        <dbReference type="Pfam" id="PF00849"/>
    </source>
</evidence>
<dbReference type="HOGENOM" id="CLU_081037_0_0_1"/>
<dbReference type="CDD" id="cd02869">
    <property type="entry name" value="PseudoU_synth_RluA_like"/>
    <property type="match status" value="1"/>
</dbReference>
<dbReference type="GO" id="GO:0005739">
    <property type="term" value="C:mitochondrion"/>
    <property type="evidence" value="ECO:0007669"/>
    <property type="project" value="UniProtKB-SubCell"/>
</dbReference>
<dbReference type="PANTHER" id="PTHR21600">
    <property type="entry name" value="MITOCHONDRIAL RNA PSEUDOURIDINE SYNTHASE"/>
    <property type="match status" value="1"/>
</dbReference>
<dbReference type="Pfam" id="PF00849">
    <property type="entry name" value="PseudoU_synth_2"/>
    <property type="match status" value="1"/>
</dbReference>
<evidence type="ECO:0000256" key="2">
    <source>
        <dbReference type="ARBA" id="ARBA00010876"/>
    </source>
</evidence>
<evidence type="ECO:0000313" key="13">
    <source>
        <dbReference type="EMBL" id="CCH45613.1"/>
    </source>
</evidence>
<comment type="subcellular location">
    <subcellularLocation>
        <location evidence="1">Mitochondrion</location>
    </subcellularLocation>
</comment>
<accession>K0KWY6</accession>
<evidence type="ECO:0000256" key="7">
    <source>
        <dbReference type="ARBA" id="ARBA00038947"/>
    </source>
</evidence>
<organism evidence="13 14">
    <name type="scientific">Wickerhamomyces ciferrii (strain ATCC 14091 / BCRC 22168 / CBS 111 / JCM 3599 / NBRC 0793 / NRRL Y-1031 F-60-10)</name>
    <name type="common">Yeast</name>
    <name type="synonym">Pichia ciferrii</name>
    <dbReference type="NCBI Taxonomy" id="1206466"/>
    <lineage>
        <taxon>Eukaryota</taxon>
        <taxon>Fungi</taxon>
        <taxon>Dikarya</taxon>
        <taxon>Ascomycota</taxon>
        <taxon>Saccharomycotina</taxon>
        <taxon>Saccharomycetes</taxon>
        <taxon>Phaffomycetales</taxon>
        <taxon>Wickerhamomycetaceae</taxon>
        <taxon>Wickerhamomyces</taxon>
    </lineage>
</organism>
<proteinExistence type="inferred from homology"/>
<evidence type="ECO:0000256" key="10">
    <source>
        <dbReference type="ARBA" id="ARBA00041978"/>
    </source>
</evidence>
<reference evidence="13 14" key="1">
    <citation type="journal article" date="2012" name="Eukaryot. Cell">
        <title>Draft genome sequence of Wickerhamomyces ciferrii NRRL Y-1031 F-60-10.</title>
        <authorList>
            <person name="Schneider J."/>
            <person name="Andrea H."/>
            <person name="Blom J."/>
            <person name="Jaenicke S."/>
            <person name="Ruckert C."/>
            <person name="Schorsch C."/>
            <person name="Szczepanowski R."/>
            <person name="Farwick M."/>
            <person name="Goesmann A."/>
            <person name="Puhler A."/>
            <person name="Schaffer S."/>
            <person name="Tauch A."/>
            <person name="Kohler T."/>
            <person name="Brinkrolf K."/>
        </authorList>
    </citation>
    <scope>NUCLEOTIDE SEQUENCE [LARGE SCALE GENOMIC DNA]</scope>
    <source>
        <strain evidence="14">ATCC 14091 / BCRC 22168 / CBS 111 / JCM 3599 / NBRC 0793 / NRRL Y-1031 F-60-10</strain>
    </source>
</reference>
<gene>
    <name evidence="13" type="ORF">BN7_5196</name>
</gene>
<dbReference type="eggNOG" id="KOG1919">
    <property type="taxonomic scope" value="Eukaryota"/>
</dbReference>
<evidence type="ECO:0000256" key="5">
    <source>
        <dbReference type="ARBA" id="ARBA00036927"/>
    </source>
</evidence>
<dbReference type="EC" id="5.4.99.43" evidence="7"/>
<dbReference type="InterPro" id="IPR020103">
    <property type="entry name" value="PsdUridine_synth_cat_dom_sf"/>
</dbReference>
<keyword evidence="3" id="KW-0496">Mitochondrion</keyword>